<keyword evidence="1" id="KW-0810">Translation regulation</keyword>
<accession>A0A2M7DAJ6</accession>
<dbReference type="Pfam" id="PF02482">
    <property type="entry name" value="Ribosomal_S30AE"/>
    <property type="match status" value="1"/>
</dbReference>
<dbReference type="AlphaFoldDB" id="A0A2M7DAJ6"/>
<dbReference type="PANTHER" id="PTHR33231:SF1">
    <property type="entry name" value="30S RIBOSOMAL PROTEIN"/>
    <property type="match status" value="1"/>
</dbReference>
<dbReference type="GO" id="GO:0022627">
    <property type="term" value="C:cytosolic small ribosomal subunit"/>
    <property type="evidence" value="ECO:0007669"/>
    <property type="project" value="TreeGrafter"/>
</dbReference>
<gene>
    <name evidence="4" type="primary">raiA</name>
    <name evidence="4" type="ORF">COS24_02050</name>
</gene>
<dbReference type="Proteomes" id="UP000229625">
    <property type="component" value="Unassembled WGS sequence"/>
</dbReference>
<name>A0A2M7DAJ6_9BACT</name>
<organism evidence="4 5">
    <name type="scientific">Candidatus Nealsonbacteria bacterium CG02_land_8_20_14_3_00_34_20</name>
    <dbReference type="NCBI Taxonomy" id="1974698"/>
    <lineage>
        <taxon>Bacteria</taxon>
        <taxon>Candidatus Nealsoniibacteriota</taxon>
    </lineage>
</organism>
<dbReference type="InterPro" id="IPR036567">
    <property type="entry name" value="RHF-like"/>
</dbReference>
<dbReference type="SUPFAM" id="SSF69754">
    <property type="entry name" value="Ribosome binding protein Y (YfiA homologue)"/>
    <property type="match status" value="1"/>
</dbReference>
<feature type="coiled-coil region" evidence="2">
    <location>
        <begin position="66"/>
        <end position="93"/>
    </location>
</feature>
<dbReference type="GO" id="GO:0043024">
    <property type="term" value="F:ribosomal small subunit binding"/>
    <property type="evidence" value="ECO:0007669"/>
    <property type="project" value="TreeGrafter"/>
</dbReference>
<reference evidence="5" key="1">
    <citation type="submission" date="2017-09" db="EMBL/GenBank/DDBJ databases">
        <title>Depth-based differentiation of microbial function through sediment-hosted aquifers and enrichment of novel symbionts in the deep terrestrial subsurface.</title>
        <authorList>
            <person name="Probst A.J."/>
            <person name="Ladd B."/>
            <person name="Jarett J.K."/>
            <person name="Geller-Mcgrath D.E."/>
            <person name="Sieber C.M.K."/>
            <person name="Emerson J.B."/>
            <person name="Anantharaman K."/>
            <person name="Thomas B.C."/>
            <person name="Malmstrom R."/>
            <person name="Stieglmeier M."/>
            <person name="Klingl A."/>
            <person name="Woyke T."/>
            <person name="Ryan C.M."/>
            <person name="Banfield J.F."/>
        </authorList>
    </citation>
    <scope>NUCLEOTIDE SEQUENCE [LARGE SCALE GENOMIC DNA]</scope>
</reference>
<keyword evidence="2" id="KW-0175">Coiled coil</keyword>
<comment type="caution">
    <text evidence="4">The sequence shown here is derived from an EMBL/GenBank/DDBJ whole genome shotgun (WGS) entry which is preliminary data.</text>
</comment>
<dbReference type="EMBL" id="PETY01000030">
    <property type="protein sequence ID" value="PIV45489.1"/>
    <property type="molecule type" value="Genomic_DNA"/>
</dbReference>
<evidence type="ECO:0000313" key="5">
    <source>
        <dbReference type="Proteomes" id="UP000229625"/>
    </source>
</evidence>
<evidence type="ECO:0000313" key="4">
    <source>
        <dbReference type="EMBL" id="PIV45489.1"/>
    </source>
</evidence>
<evidence type="ECO:0000256" key="3">
    <source>
        <dbReference type="SAM" id="MobiDB-lite"/>
    </source>
</evidence>
<dbReference type="InterPro" id="IPR003489">
    <property type="entry name" value="RHF/RaiA"/>
</dbReference>
<dbReference type="PANTHER" id="PTHR33231">
    <property type="entry name" value="30S RIBOSOMAL PROTEIN"/>
    <property type="match status" value="1"/>
</dbReference>
<evidence type="ECO:0000256" key="2">
    <source>
        <dbReference type="SAM" id="Coils"/>
    </source>
</evidence>
<protein>
    <submittedName>
        <fullName evidence="4">Ribosomal subunit interface protein</fullName>
    </submittedName>
</protein>
<feature type="region of interest" description="Disordered" evidence="3">
    <location>
        <begin position="103"/>
        <end position="131"/>
    </location>
</feature>
<dbReference type="InterPro" id="IPR050574">
    <property type="entry name" value="HPF/YfiA_ribosome-assoc"/>
</dbReference>
<dbReference type="Gene3D" id="3.30.160.100">
    <property type="entry name" value="Ribosome hibernation promotion factor-like"/>
    <property type="match status" value="1"/>
</dbReference>
<proteinExistence type="predicted"/>
<evidence type="ECO:0000256" key="1">
    <source>
        <dbReference type="ARBA" id="ARBA00022845"/>
    </source>
</evidence>
<dbReference type="NCBIfam" id="TIGR00741">
    <property type="entry name" value="yfiA"/>
    <property type="match status" value="1"/>
</dbReference>
<sequence length="131" mass="15079">MQIIIKTKGISLNQALRIFIEEKIGGLEKFGKAPIRAEIEIGRTTEHRRKGKVFRAEVQLVFPGEVLRAEAERKDLRLAIVEVEDELQEQIKKYKNKNFSKIKRNQRAGKKELKLSPSAKMPKKGRIIEEG</sequence>
<dbReference type="GO" id="GO:0045900">
    <property type="term" value="P:negative regulation of translational elongation"/>
    <property type="evidence" value="ECO:0007669"/>
    <property type="project" value="TreeGrafter"/>
</dbReference>